<evidence type="ECO:0000313" key="3">
    <source>
        <dbReference type="Proteomes" id="UP000281813"/>
    </source>
</evidence>
<gene>
    <name evidence="2" type="ORF">D8M05_17145</name>
</gene>
<evidence type="ECO:0000313" key="2">
    <source>
        <dbReference type="EMBL" id="RKQ13137.1"/>
    </source>
</evidence>
<sequence length="132" mass="14921">MYEDQFFMAELAGSQEAPPVHTDADGTALFHINKREKNIRFRLDVTVHAMKEANIELGSRRISGPTVVKLLEINSDEYNDGLEGLIREADFVGPLKGKSITDFVDLMMSGKTYVNVHTKMYPNGEIRGQIRY</sequence>
<evidence type="ECO:0000259" key="1">
    <source>
        <dbReference type="PROSITE" id="PS50933"/>
    </source>
</evidence>
<reference evidence="2 3" key="1">
    <citation type="journal article" date="2015" name="Antonie Van Leeuwenhoek">
        <title>Oceanobacillus bengalensis sp. nov., a bacterium isolated from seawater of the Bay of Bengal.</title>
        <authorList>
            <person name="Yongchang O."/>
            <person name="Xiang W."/>
            <person name="Wang G."/>
        </authorList>
    </citation>
    <scope>NUCLEOTIDE SEQUENCE [LARGE SCALE GENOMIC DNA]</scope>
    <source>
        <strain evidence="2 3">MCCC 1K00260</strain>
    </source>
</reference>
<accession>A0A494YSZ8</accession>
<dbReference type="RefSeq" id="WP_121134001.1">
    <property type="nucleotide sequence ID" value="NZ_JBHUFK010000005.1"/>
</dbReference>
<dbReference type="Pfam" id="PF07452">
    <property type="entry name" value="CHRD"/>
    <property type="match status" value="1"/>
</dbReference>
<dbReference type="SMART" id="SM00754">
    <property type="entry name" value="CHRD"/>
    <property type="match status" value="1"/>
</dbReference>
<proteinExistence type="predicted"/>
<protein>
    <submittedName>
        <fullName evidence="2">CHRD domain-containing protein</fullName>
    </submittedName>
</protein>
<dbReference type="OrthoDB" id="571052at2"/>
<dbReference type="InterPro" id="IPR010895">
    <property type="entry name" value="CHRD"/>
</dbReference>
<comment type="caution">
    <text evidence="2">The sequence shown here is derived from an EMBL/GenBank/DDBJ whole genome shotgun (WGS) entry which is preliminary data.</text>
</comment>
<dbReference type="EMBL" id="RBZO01000036">
    <property type="protein sequence ID" value="RKQ13137.1"/>
    <property type="molecule type" value="Genomic_DNA"/>
</dbReference>
<dbReference type="PROSITE" id="PS50933">
    <property type="entry name" value="CHRD"/>
    <property type="match status" value="1"/>
</dbReference>
<dbReference type="Proteomes" id="UP000281813">
    <property type="component" value="Unassembled WGS sequence"/>
</dbReference>
<dbReference type="AlphaFoldDB" id="A0A494YSZ8"/>
<keyword evidence="3" id="KW-1185">Reference proteome</keyword>
<organism evidence="2 3">
    <name type="scientific">Oceanobacillus bengalensis</name>
    <dbReference type="NCBI Taxonomy" id="1435466"/>
    <lineage>
        <taxon>Bacteria</taxon>
        <taxon>Bacillati</taxon>
        <taxon>Bacillota</taxon>
        <taxon>Bacilli</taxon>
        <taxon>Bacillales</taxon>
        <taxon>Bacillaceae</taxon>
        <taxon>Oceanobacillus</taxon>
    </lineage>
</organism>
<name>A0A494YSZ8_9BACI</name>
<feature type="domain" description="CHRD" evidence="1">
    <location>
        <begin position="3"/>
        <end position="132"/>
    </location>
</feature>